<dbReference type="SUPFAM" id="SSF64153">
    <property type="entry name" value="YjeF N-terminal domain-like"/>
    <property type="match status" value="1"/>
</dbReference>
<evidence type="ECO:0000259" key="2">
    <source>
        <dbReference type="PROSITE" id="PS51385"/>
    </source>
</evidence>
<comment type="caution">
    <text evidence="1">Lacks conserved residue(s) required for the propagation of feature annotation.</text>
</comment>
<comment type="similarity">
    <text evidence="1">Belongs to the NnrE/AIBP family.</text>
</comment>
<feature type="binding site" evidence="1">
    <location>
        <position position="148"/>
    </location>
    <ligand>
        <name>K(+)</name>
        <dbReference type="ChEBI" id="CHEBI:29103"/>
    </ligand>
</feature>
<feature type="binding site" evidence="1">
    <location>
        <position position="188"/>
    </location>
    <ligand>
        <name>(6S)-NADPHX</name>
        <dbReference type="ChEBI" id="CHEBI:64076"/>
    </ligand>
</feature>
<feature type="domain" description="YjeF N-terminal" evidence="2">
    <location>
        <begin position="10"/>
        <end position="238"/>
    </location>
</feature>
<dbReference type="InterPro" id="IPR036652">
    <property type="entry name" value="YjeF_N_dom_sf"/>
</dbReference>
<comment type="function">
    <text evidence="1">Catalyzes the epimerization of the S- and R-forms of NAD(P)HX, a damaged form of NAD(P)H that is a result of enzymatic or heat-dependent hydration. This is a prerequisite for the S-specific NAD(P)H-hydrate dehydratase to allow the repair of both epimers of NAD(P)HX.</text>
</comment>
<keyword evidence="1" id="KW-0630">Potassium</keyword>
<feature type="binding site" evidence="1">
    <location>
        <begin position="152"/>
        <end position="158"/>
    </location>
    <ligand>
        <name>(6S)-NADPHX</name>
        <dbReference type="ChEBI" id="CHEBI:64076"/>
    </ligand>
</feature>
<dbReference type="Gene3D" id="3.40.50.10260">
    <property type="entry name" value="YjeF N-terminal domain"/>
    <property type="match status" value="1"/>
</dbReference>
<feature type="binding site" evidence="1">
    <location>
        <position position="191"/>
    </location>
    <ligand>
        <name>K(+)</name>
        <dbReference type="ChEBI" id="CHEBI:29103"/>
    </ligand>
</feature>
<keyword evidence="1" id="KW-0413">Isomerase</keyword>
<gene>
    <name evidence="1" type="primary">nnrE</name>
    <name evidence="3" type="ORF">GGQ68_001943</name>
</gene>
<comment type="catalytic activity">
    <reaction evidence="1">
        <text>(6R)-NADHX = (6S)-NADHX</text>
        <dbReference type="Rhea" id="RHEA:32215"/>
        <dbReference type="ChEBI" id="CHEBI:64074"/>
        <dbReference type="ChEBI" id="CHEBI:64075"/>
        <dbReference type="EC" id="5.1.99.6"/>
    </reaction>
</comment>
<dbReference type="GO" id="GO:0046872">
    <property type="term" value="F:metal ion binding"/>
    <property type="evidence" value="ECO:0007669"/>
    <property type="project" value="UniProtKB-KW"/>
</dbReference>
<dbReference type="AlphaFoldDB" id="A0A7W6GS63"/>
<dbReference type="EC" id="5.1.99.6" evidence="1"/>
<dbReference type="EMBL" id="JACIEJ010000004">
    <property type="protein sequence ID" value="MBB3985610.1"/>
    <property type="molecule type" value="Genomic_DNA"/>
</dbReference>
<keyword evidence="1" id="KW-0520">NAD</keyword>
<comment type="caution">
    <text evidence="3">The sequence shown here is derived from an EMBL/GenBank/DDBJ whole genome shotgun (WGS) entry which is preliminary data.</text>
</comment>
<accession>A0A7W6GS63</accession>
<comment type="catalytic activity">
    <reaction evidence="1">
        <text>(6R)-NADPHX = (6S)-NADPHX</text>
        <dbReference type="Rhea" id="RHEA:32227"/>
        <dbReference type="ChEBI" id="CHEBI:64076"/>
        <dbReference type="ChEBI" id="CHEBI:64077"/>
        <dbReference type="EC" id="5.1.99.6"/>
    </reaction>
</comment>
<dbReference type="Proteomes" id="UP000541426">
    <property type="component" value="Unassembled WGS sequence"/>
</dbReference>
<name>A0A7W6GS63_9RHOB</name>
<sequence length="238" mass="24966">MSETVTAAQMKAVEQAAMQSGRVSGRALMERAGAGVVRAISDRWPHLQGAAARVPAAGAPLNAESTPIDAIVLCGPGNNGGDGYVIARLLAEKRWRVFVSNFGDISALPPDAKANYDLWARHAPVVPMTSKALCDAVDDAAERVVIVDALFGIGQRAPMDEPLAPFNAMIQYISNQVSGRAPSFVAVDLPTGYDADTGDALADRPAPADLIVTFHARKPCHDSPNLADATLTIVDIGL</sequence>
<evidence type="ECO:0000313" key="3">
    <source>
        <dbReference type="EMBL" id="MBB3985610.1"/>
    </source>
</evidence>
<keyword evidence="3" id="KW-0418">Kinase</keyword>
<feature type="binding site" evidence="1">
    <location>
        <begin position="78"/>
        <end position="82"/>
    </location>
    <ligand>
        <name>(6S)-NADPHX</name>
        <dbReference type="ChEBI" id="CHEBI:64076"/>
    </ligand>
</feature>
<proteinExistence type="inferred from homology"/>
<dbReference type="RefSeq" id="WP_183965328.1">
    <property type="nucleotide sequence ID" value="NZ_BAABBZ010000018.1"/>
</dbReference>
<keyword evidence="1" id="KW-0479">Metal-binding</keyword>
<dbReference type="PROSITE" id="PS51385">
    <property type="entry name" value="YJEF_N"/>
    <property type="match status" value="1"/>
</dbReference>
<dbReference type="GO" id="GO:0016301">
    <property type="term" value="F:kinase activity"/>
    <property type="evidence" value="ECO:0007669"/>
    <property type="project" value="UniProtKB-KW"/>
</dbReference>
<keyword evidence="4" id="KW-1185">Reference proteome</keyword>
<dbReference type="GO" id="GO:0052856">
    <property type="term" value="F:NAD(P)HX epimerase activity"/>
    <property type="evidence" value="ECO:0007669"/>
    <property type="project" value="UniProtKB-UniRule"/>
</dbReference>
<evidence type="ECO:0000313" key="4">
    <source>
        <dbReference type="Proteomes" id="UP000541426"/>
    </source>
</evidence>
<keyword evidence="1" id="KW-0521">NADP</keyword>
<dbReference type="HAMAP" id="MF_01966">
    <property type="entry name" value="NADHX_epimerase"/>
    <property type="match status" value="1"/>
</dbReference>
<comment type="cofactor">
    <cofactor evidence="1">
        <name>K(+)</name>
        <dbReference type="ChEBI" id="CHEBI:29103"/>
    </cofactor>
    <text evidence="1">Binds 1 potassium ion per subunit.</text>
</comment>
<reference evidence="3 4" key="1">
    <citation type="submission" date="2020-08" db="EMBL/GenBank/DDBJ databases">
        <title>Genomic Encyclopedia of Type Strains, Phase IV (KMG-IV): sequencing the most valuable type-strain genomes for metagenomic binning, comparative biology and taxonomic classification.</title>
        <authorList>
            <person name="Goeker M."/>
        </authorList>
    </citation>
    <scope>NUCLEOTIDE SEQUENCE [LARGE SCALE GENOMIC DNA]</scope>
    <source>
        <strain evidence="3 4">DSM 102235</strain>
    </source>
</reference>
<feature type="binding site" evidence="1">
    <location>
        <position position="79"/>
    </location>
    <ligand>
        <name>K(+)</name>
        <dbReference type="ChEBI" id="CHEBI:29103"/>
    </ligand>
</feature>
<dbReference type="Pfam" id="PF03853">
    <property type="entry name" value="YjeF_N"/>
    <property type="match status" value="1"/>
</dbReference>
<keyword evidence="3" id="KW-0808">Transferase</keyword>
<dbReference type="NCBIfam" id="TIGR00197">
    <property type="entry name" value="yjeF_nterm"/>
    <property type="match status" value="1"/>
</dbReference>
<dbReference type="GO" id="GO:0000166">
    <property type="term" value="F:nucleotide binding"/>
    <property type="evidence" value="ECO:0007669"/>
    <property type="project" value="UniProtKB-KW"/>
</dbReference>
<evidence type="ECO:0000256" key="1">
    <source>
        <dbReference type="HAMAP-Rule" id="MF_01966"/>
    </source>
</evidence>
<keyword evidence="1" id="KW-0547">Nucleotide-binding</keyword>
<protein>
    <recommendedName>
        <fullName evidence="1">NAD(P)H-hydrate epimerase</fullName>
        <ecNumber evidence="1">5.1.99.6</ecNumber>
    </recommendedName>
    <alternativeName>
        <fullName evidence="1">NAD(P)HX epimerase</fullName>
    </alternativeName>
</protein>
<organism evidence="3 4">
    <name type="scientific">Sagittula marina</name>
    <dbReference type="NCBI Taxonomy" id="943940"/>
    <lineage>
        <taxon>Bacteria</taxon>
        <taxon>Pseudomonadati</taxon>
        <taxon>Pseudomonadota</taxon>
        <taxon>Alphaproteobacteria</taxon>
        <taxon>Rhodobacterales</taxon>
        <taxon>Roseobacteraceae</taxon>
        <taxon>Sagittula</taxon>
    </lineage>
</organism>
<dbReference type="InterPro" id="IPR004443">
    <property type="entry name" value="YjeF_N_dom"/>
</dbReference>